<dbReference type="AlphaFoldDB" id="A0A8B0SS09"/>
<reference evidence="1" key="1">
    <citation type="submission" date="2020-01" db="EMBL/GenBank/DDBJ databases">
        <authorList>
            <person name="Qin S."/>
        </authorList>
    </citation>
    <scope>NUCLEOTIDE SEQUENCE</scope>
    <source>
        <strain evidence="1">CVir17-16-YZ6g</strain>
        <plasmid evidence="1">p17-15-vir-like</plasmid>
    </source>
</reference>
<organism evidence="1">
    <name type="scientific">Klebsiella pneumoniae</name>
    <dbReference type="NCBI Taxonomy" id="573"/>
    <lineage>
        <taxon>Bacteria</taxon>
        <taxon>Pseudomonadati</taxon>
        <taxon>Pseudomonadota</taxon>
        <taxon>Gammaproteobacteria</taxon>
        <taxon>Enterobacterales</taxon>
        <taxon>Enterobacteriaceae</taxon>
        <taxon>Klebsiella/Raoultella group</taxon>
        <taxon>Klebsiella</taxon>
        <taxon>Klebsiella pneumoniae complex</taxon>
    </lineage>
</organism>
<evidence type="ECO:0000313" key="1">
    <source>
        <dbReference type="EMBL" id="QTX14065.1"/>
    </source>
</evidence>
<protein>
    <submittedName>
        <fullName evidence="1">Uncharacterized protein</fullName>
    </submittedName>
</protein>
<proteinExistence type="predicted"/>
<sequence length="82" mass="9097">MIPSPFVCVRLEALLSNRSGLPFFIKTVKGIDLYTVEKTSALSFSGGYFFKRVCGRTGKGYRGIPGPMDDVEKNGFLFPPSW</sequence>
<dbReference type="EMBL" id="MN956836">
    <property type="protein sequence ID" value="QTX14065.1"/>
    <property type="molecule type" value="Genomic_DNA"/>
</dbReference>
<accession>A0A8B0SS09</accession>
<name>A0A8B0SS09_KLEPN</name>
<keyword evidence="1" id="KW-0614">Plasmid</keyword>
<geneLocation type="plasmid" evidence="1">
    <name>p17-15-vir-like</name>
</geneLocation>